<dbReference type="CDD" id="cd20262">
    <property type="entry name" value="Complex1_LYR_LYRM2"/>
    <property type="match status" value="1"/>
</dbReference>
<dbReference type="PROSITE" id="PS00518">
    <property type="entry name" value="ZF_RING_1"/>
    <property type="match status" value="1"/>
</dbReference>
<proteinExistence type="inferred from homology"/>
<evidence type="ECO:0000259" key="12">
    <source>
        <dbReference type="PROSITE" id="PS50089"/>
    </source>
</evidence>
<dbReference type="OrthoDB" id="74240at2759"/>
<evidence type="ECO:0000256" key="10">
    <source>
        <dbReference type="PROSITE-ProRule" id="PRU00175"/>
    </source>
</evidence>
<feature type="domain" description="RING-type" evidence="12">
    <location>
        <begin position="180"/>
        <end position="224"/>
    </location>
</feature>
<dbReference type="EMBL" id="LVKK01000004">
    <property type="protein sequence ID" value="OAG44511.1"/>
    <property type="molecule type" value="Genomic_DNA"/>
</dbReference>
<dbReference type="InterPro" id="IPR008011">
    <property type="entry name" value="Complex1_LYR_dom"/>
</dbReference>
<dbReference type="RefSeq" id="XP_022516463.1">
    <property type="nucleotide sequence ID" value="XM_022650985.1"/>
</dbReference>
<dbReference type="GO" id="GO:0008270">
    <property type="term" value="F:zinc ion binding"/>
    <property type="evidence" value="ECO:0007669"/>
    <property type="project" value="UniProtKB-KW"/>
</dbReference>
<sequence>MDECTAHFDDLDLETADLILKLQLQDVEELRTNSKDKNRDGELNDAQVALSLFEENIESMRSILFDRQMTQSITAAVRADADAIADVIREEEVACEDHAHAHRLNGSCVTSEVHLQSSDLSKKILARLAGRYVSQDVGYELLKDTEPDKWREPDDHGQAESSISGSAREHALRDPSTLRCVICLEVKKYFDVIEVPCGHGYCKPCLQDLVSRATKDESLFPPRCCQEPFEMNVVDIFLTKELRNQFEHAKVEFDVDVVHNSATSVVLNGNNAAVINGTRADYLHEQTLSPTVAAPIWLVTIPEDWRELCVKQPICYEIGTTADIPAGDTFKGRTTAKSASTAYPTISSNATNVESRLVIGAEEIGYERVGAFRRSHGKRGYGLQMFAAKGFYKYVSTCASIQHIAEQLSGFHSLSLLDHFPAHNLNAPPRPGSSSRPPMRPNFIRLAVTNPTNPLCKTIAESSTPSSRLRKSPPLSLDHFIQRQRVLSLYRDILRSLYRHMSQPQRGESIAYAKGEFTRNKDVREIERIRYLISTGKAEWDGVRRGVEEMGPARG</sequence>
<dbReference type="InterPro" id="IPR017907">
    <property type="entry name" value="Znf_RING_CS"/>
</dbReference>
<keyword evidence="5" id="KW-0862">Zinc</keyword>
<dbReference type="InterPro" id="IPR013083">
    <property type="entry name" value="Znf_RING/FYVE/PHD"/>
</dbReference>
<protein>
    <recommendedName>
        <fullName evidence="8">LYR motif-containing protein 2</fullName>
    </recommendedName>
</protein>
<keyword evidence="6" id="KW-0809">Transit peptide</keyword>
<evidence type="ECO:0000256" key="7">
    <source>
        <dbReference type="ARBA" id="ARBA00023128"/>
    </source>
</evidence>
<dbReference type="GeneID" id="34596181"/>
<gene>
    <name evidence="13" type="ORF">AYO21_01001</name>
</gene>
<evidence type="ECO:0000256" key="9">
    <source>
        <dbReference type="ARBA" id="ARBA00044735"/>
    </source>
</evidence>
<evidence type="ECO:0000256" key="4">
    <source>
        <dbReference type="ARBA" id="ARBA00022771"/>
    </source>
</evidence>
<comment type="subcellular location">
    <subcellularLocation>
        <location evidence="1">Mitochondrion</location>
    </subcellularLocation>
</comment>
<evidence type="ECO:0000256" key="6">
    <source>
        <dbReference type="ARBA" id="ARBA00022946"/>
    </source>
</evidence>
<evidence type="ECO:0000313" key="13">
    <source>
        <dbReference type="EMBL" id="OAG44511.1"/>
    </source>
</evidence>
<comment type="caution">
    <text evidence="13">The sequence shown here is derived from an EMBL/GenBank/DDBJ whole genome shotgun (WGS) entry which is preliminary data.</text>
</comment>
<dbReference type="Gene3D" id="3.30.40.10">
    <property type="entry name" value="Zinc/RING finger domain, C3HC4 (zinc finger)"/>
    <property type="match status" value="1"/>
</dbReference>
<keyword evidence="14" id="KW-1185">Reference proteome</keyword>
<comment type="function">
    <text evidence="9">Involved in efficient integration of the N-module into mitochondrial respiratory chain complex I.</text>
</comment>
<evidence type="ECO:0000256" key="1">
    <source>
        <dbReference type="ARBA" id="ARBA00004173"/>
    </source>
</evidence>
<dbReference type="SUPFAM" id="SSF57850">
    <property type="entry name" value="RING/U-box"/>
    <property type="match status" value="1"/>
</dbReference>
<feature type="region of interest" description="Disordered" evidence="11">
    <location>
        <begin position="145"/>
        <end position="170"/>
    </location>
</feature>
<keyword evidence="3" id="KW-0479">Metal-binding</keyword>
<evidence type="ECO:0000256" key="8">
    <source>
        <dbReference type="ARBA" id="ARBA00026235"/>
    </source>
</evidence>
<dbReference type="Proteomes" id="UP000077002">
    <property type="component" value="Unassembled WGS sequence"/>
</dbReference>
<reference evidence="13 14" key="1">
    <citation type="submission" date="2016-03" db="EMBL/GenBank/DDBJ databases">
        <title>Draft genome sequence of the Fonsecaea monophora CBS 269.37.</title>
        <authorList>
            <person name="Bombassaro A."/>
            <person name="Vinicius W.A."/>
            <person name="De Hoog S."/>
            <person name="Sun J."/>
            <person name="Souza E.M."/>
            <person name="Raittz R.T."/>
            <person name="Costa F."/>
            <person name="Leao A.C."/>
            <person name="Tadra-Sfeir M.Z."/>
            <person name="Baura V."/>
            <person name="Balsanelli E."/>
            <person name="Pedrosa F.O."/>
            <person name="Moreno L.F."/>
            <person name="Steffens M.B."/>
            <person name="Xi L."/>
            <person name="Bocca A.L."/>
            <person name="Felipe M.S."/>
            <person name="Teixeira M."/>
            <person name="Telles Filho F.Q."/>
            <person name="Azevedo C.M."/>
            <person name="Gomes R."/>
            <person name="Vicente V.A."/>
        </authorList>
    </citation>
    <scope>NUCLEOTIDE SEQUENCE [LARGE SCALE GENOMIC DNA]</scope>
    <source>
        <strain evidence="13 14">CBS 269.37</strain>
    </source>
</reference>
<dbReference type="AlphaFoldDB" id="A0A177FL33"/>
<evidence type="ECO:0000313" key="14">
    <source>
        <dbReference type="Proteomes" id="UP000077002"/>
    </source>
</evidence>
<keyword evidence="7" id="KW-0496">Mitochondrion</keyword>
<evidence type="ECO:0000256" key="3">
    <source>
        <dbReference type="ARBA" id="ARBA00022723"/>
    </source>
</evidence>
<dbReference type="PANTHER" id="PTHR13675:SF0">
    <property type="entry name" value="LYR MOTIF-CONTAINING PROTEIN 2"/>
    <property type="match status" value="1"/>
</dbReference>
<evidence type="ECO:0000256" key="5">
    <source>
        <dbReference type="ARBA" id="ARBA00022833"/>
    </source>
</evidence>
<dbReference type="Pfam" id="PF05347">
    <property type="entry name" value="Complex1_LYR"/>
    <property type="match status" value="1"/>
</dbReference>
<name>A0A177FL33_9EURO</name>
<accession>A0A177FL33</accession>
<organism evidence="13 14">
    <name type="scientific">Fonsecaea monophora</name>
    <dbReference type="NCBI Taxonomy" id="254056"/>
    <lineage>
        <taxon>Eukaryota</taxon>
        <taxon>Fungi</taxon>
        <taxon>Dikarya</taxon>
        <taxon>Ascomycota</taxon>
        <taxon>Pezizomycotina</taxon>
        <taxon>Eurotiomycetes</taxon>
        <taxon>Chaetothyriomycetidae</taxon>
        <taxon>Chaetothyriales</taxon>
        <taxon>Herpotrichiellaceae</taxon>
        <taxon>Fonsecaea</taxon>
    </lineage>
</organism>
<dbReference type="SMART" id="SM00184">
    <property type="entry name" value="RING"/>
    <property type="match status" value="1"/>
</dbReference>
<keyword evidence="4 10" id="KW-0863">Zinc-finger</keyword>
<dbReference type="GO" id="GO:0005739">
    <property type="term" value="C:mitochondrion"/>
    <property type="evidence" value="ECO:0007669"/>
    <property type="project" value="UniProtKB-SubCell"/>
</dbReference>
<dbReference type="PROSITE" id="PS50089">
    <property type="entry name" value="ZF_RING_2"/>
    <property type="match status" value="1"/>
</dbReference>
<dbReference type="InterPro" id="IPR001841">
    <property type="entry name" value="Znf_RING"/>
</dbReference>
<evidence type="ECO:0000256" key="11">
    <source>
        <dbReference type="SAM" id="MobiDB-lite"/>
    </source>
</evidence>
<evidence type="ECO:0000256" key="2">
    <source>
        <dbReference type="ARBA" id="ARBA00009508"/>
    </source>
</evidence>
<comment type="similarity">
    <text evidence="2">Belongs to the complex I LYR family.</text>
</comment>
<dbReference type="InterPro" id="IPR045293">
    <property type="entry name" value="Complex1_LYR_LYRM2"/>
</dbReference>
<dbReference type="PANTHER" id="PTHR13675">
    <property type="entry name" value="LYR MOTIF-CONTAINING PROTEIN 2"/>
    <property type="match status" value="1"/>
</dbReference>
<feature type="compositionally biased region" description="Basic and acidic residues" evidence="11">
    <location>
        <begin position="145"/>
        <end position="158"/>
    </location>
</feature>